<protein>
    <submittedName>
        <fullName evidence="3">Uncharacterized protein</fullName>
    </submittedName>
</protein>
<dbReference type="EMBL" id="JAROCC010000001">
    <property type="protein sequence ID" value="MDN4606240.1"/>
    <property type="molecule type" value="Genomic_DNA"/>
</dbReference>
<comment type="caution">
    <text evidence="3">The sequence shown here is derived from an EMBL/GenBank/DDBJ whole genome shotgun (WGS) entry which is preliminary data.</text>
</comment>
<proteinExistence type="predicted"/>
<evidence type="ECO:0000256" key="1">
    <source>
        <dbReference type="SAM" id="MobiDB-lite"/>
    </source>
</evidence>
<gene>
    <name evidence="3" type="ORF">P5G49_01940</name>
</gene>
<keyword evidence="4" id="KW-1185">Reference proteome</keyword>
<accession>A0ABT8JME6</accession>
<evidence type="ECO:0000256" key="2">
    <source>
        <dbReference type="SAM" id="SignalP"/>
    </source>
</evidence>
<organism evidence="3 4">
    <name type="scientific">Sporosarcina highlanderae</name>
    <dbReference type="NCBI Taxonomy" id="3035916"/>
    <lineage>
        <taxon>Bacteria</taxon>
        <taxon>Bacillati</taxon>
        <taxon>Bacillota</taxon>
        <taxon>Bacilli</taxon>
        <taxon>Bacillales</taxon>
        <taxon>Caryophanaceae</taxon>
        <taxon>Sporosarcina</taxon>
    </lineage>
</organism>
<reference evidence="3" key="1">
    <citation type="submission" date="2023-03" db="EMBL/GenBank/DDBJ databases">
        <title>MT1 and MT2 Draft Genomes of Novel Species.</title>
        <authorList>
            <person name="Venkateswaran K."/>
        </authorList>
    </citation>
    <scope>NUCLEOTIDE SEQUENCE</scope>
    <source>
        <strain evidence="3">F6_3S_P_2</strain>
    </source>
</reference>
<evidence type="ECO:0000313" key="3">
    <source>
        <dbReference type="EMBL" id="MDN4606240.1"/>
    </source>
</evidence>
<name>A0ABT8JME6_9BACL</name>
<feature type="signal peptide" evidence="2">
    <location>
        <begin position="1"/>
        <end position="26"/>
    </location>
</feature>
<dbReference type="RefSeq" id="WP_301241780.1">
    <property type="nucleotide sequence ID" value="NZ_JAROCC010000001.1"/>
</dbReference>
<evidence type="ECO:0000313" key="4">
    <source>
        <dbReference type="Proteomes" id="UP001175097"/>
    </source>
</evidence>
<keyword evidence="2" id="KW-0732">Signal</keyword>
<dbReference type="Proteomes" id="UP001175097">
    <property type="component" value="Unassembled WGS sequence"/>
</dbReference>
<sequence length="54" mass="6030">MKKVSKWKQTKSRLLAVGAALGLAFADFDPSTPPPDKQVLQLQEQTDDEKEKTD</sequence>
<feature type="region of interest" description="Disordered" evidence="1">
    <location>
        <begin position="28"/>
        <end position="54"/>
    </location>
</feature>
<feature type="chain" id="PRO_5046783995" evidence="2">
    <location>
        <begin position="27"/>
        <end position="54"/>
    </location>
</feature>